<name>A0A540MBF1_MALBA</name>
<evidence type="ECO:0000313" key="2">
    <source>
        <dbReference type="Proteomes" id="UP000315295"/>
    </source>
</evidence>
<accession>A0A540MBF1</accession>
<gene>
    <name evidence="1" type="ORF">C1H46_018310</name>
</gene>
<sequence length="90" mass="10427">MVSRLISEKSTIDRFGESVHLVRVDSDKNDKSITFSQAYQTYQKEFLVGVKFELSFGKRLVKIVVQMISKLYHYLHAELNGHHSLSCYNS</sequence>
<organism evidence="1 2">
    <name type="scientific">Malus baccata</name>
    <name type="common">Siberian crab apple</name>
    <name type="synonym">Pyrus baccata</name>
    <dbReference type="NCBI Taxonomy" id="106549"/>
    <lineage>
        <taxon>Eukaryota</taxon>
        <taxon>Viridiplantae</taxon>
        <taxon>Streptophyta</taxon>
        <taxon>Embryophyta</taxon>
        <taxon>Tracheophyta</taxon>
        <taxon>Spermatophyta</taxon>
        <taxon>Magnoliopsida</taxon>
        <taxon>eudicotyledons</taxon>
        <taxon>Gunneridae</taxon>
        <taxon>Pentapetalae</taxon>
        <taxon>rosids</taxon>
        <taxon>fabids</taxon>
        <taxon>Rosales</taxon>
        <taxon>Rosaceae</taxon>
        <taxon>Amygdaloideae</taxon>
        <taxon>Maleae</taxon>
        <taxon>Malus</taxon>
    </lineage>
</organism>
<reference evidence="1 2" key="1">
    <citation type="journal article" date="2019" name="G3 (Bethesda)">
        <title>Sequencing of a Wild Apple (Malus baccata) Genome Unravels the Differences Between Cultivated and Wild Apple Species Regarding Disease Resistance and Cold Tolerance.</title>
        <authorList>
            <person name="Chen X."/>
        </authorList>
    </citation>
    <scope>NUCLEOTIDE SEQUENCE [LARGE SCALE GENOMIC DNA]</scope>
    <source>
        <strain evidence="2">cv. Shandingzi</strain>
        <tissue evidence="1">Leaves</tissue>
    </source>
</reference>
<keyword evidence="2" id="KW-1185">Reference proteome</keyword>
<dbReference type="AlphaFoldDB" id="A0A540MBF1"/>
<dbReference type="Proteomes" id="UP000315295">
    <property type="component" value="Unassembled WGS sequence"/>
</dbReference>
<proteinExistence type="predicted"/>
<comment type="caution">
    <text evidence="1">The sequence shown here is derived from an EMBL/GenBank/DDBJ whole genome shotgun (WGS) entry which is preliminary data.</text>
</comment>
<protein>
    <submittedName>
        <fullName evidence="1">Uncharacterized protein</fullName>
    </submittedName>
</protein>
<dbReference type="EMBL" id="VIEB01000300">
    <property type="protein sequence ID" value="TQD96074.1"/>
    <property type="molecule type" value="Genomic_DNA"/>
</dbReference>
<evidence type="ECO:0000313" key="1">
    <source>
        <dbReference type="EMBL" id="TQD96074.1"/>
    </source>
</evidence>